<keyword evidence="2" id="KW-1185">Reference proteome</keyword>
<evidence type="ECO:0008006" key="3">
    <source>
        <dbReference type="Google" id="ProtNLM"/>
    </source>
</evidence>
<dbReference type="AlphaFoldDB" id="A0A8T9Q8Q5"/>
<dbReference type="RefSeq" id="WP_244677222.1">
    <property type="nucleotide sequence ID" value="NZ_CP095046.1"/>
</dbReference>
<dbReference type="EMBL" id="CP095046">
    <property type="protein sequence ID" value="UOQ73874.1"/>
    <property type="molecule type" value="Genomic_DNA"/>
</dbReference>
<dbReference type="KEGG" id="hcu:MUN79_08180"/>
<name>A0A8T9Q8Q5_9BACT</name>
<gene>
    <name evidence="1" type="ORF">MUN79_08180</name>
</gene>
<evidence type="ECO:0000313" key="2">
    <source>
        <dbReference type="Proteomes" id="UP000831796"/>
    </source>
</evidence>
<proteinExistence type="predicted"/>
<organism evidence="1 2">
    <name type="scientific">Hymenobacter cellulosilyticus</name>
    <dbReference type="NCBI Taxonomy" id="2932248"/>
    <lineage>
        <taxon>Bacteria</taxon>
        <taxon>Pseudomonadati</taxon>
        <taxon>Bacteroidota</taxon>
        <taxon>Cytophagia</taxon>
        <taxon>Cytophagales</taxon>
        <taxon>Hymenobacteraceae</taxon>
        <taxon>Hymenobacter</taxon>
    </lineage>
</organism>
<sequence>MSATTLLYRPVNQQELDLIAASNWQHFPPRLPEQPIFYPVLNEEYAAQISRDWNVPFYGVGYVVRFAVDSAYLHKFPVQNVGNPQHNELWVPAEQLEEFNQHIRGPIEVISEFRRPA</sequence>
<protein>
    <recommendedName>
        <fullName evidence="3">ADP-ribosylation/crystallin J1</fullName>
    </recommendedName>
</protein>
<accession>A0A8T9Q8Q5</accession>
<evidence type="ECO:0000313" key="1">
    <source>
        <dbReference type="EMBL" id="UOQ73874.1"/>
    </source>
</evidence>
<reference evidence="1" key="1">
    <citation type="submission" date="2022-04" db="EMBL/GenBank/DDBJ databases">
        <title>Hymenobacter sp. isolated from the air.</title>
        <authorList>
            <person name="Won M."/>
            <person name="Lee C.-M."/>
            <person name="Woen H.-Y."/>
            <person name="Kwon S.-W."/>
        </authorList>
    </citation>
    <scope>NUCLEOTIDE SEQUENCE</scope>
    <source>
        <strain evidence="1">5116S-3</strain>
    </source>
</reference>
<dbReference type="Proteomes" id="UP000831796">
    <property type="component" value="Chromosome"/>
</dbReference>